<accession>A0A9P4S7W8</accession>
<keyword evidence="4" id="KW-1185">Reference proteome</keyword>
<dbReference type="OrthoDB" id="5043642at2759"/>
<keyword evidence="2" id="KW-0732">Signal</keyword>
<dbReference type="AlphaFoldDB" id="A0A9P4S7W8"/>
<gene>
    <name evidence="3" type="ORF">M501DRAFT_939190</name>
</gene>
<sequence length="448" mass="51937">MAIILLWLLAATFALSTASYLAFNKRRREIVVNRFFKRRRDSGSRTPPRSLSPEKKGSQEPPSPDYSDTLPPSRRFTLDSIPGLKVPLVPEKKRFIPLDVPYDAVDGTAFTATGFSTDDIKALGDFPDYATLSGVPLPEPYPEFDITTAKPRPYRPLRWAYHQTMSLTKMEPDWWLELEDTYIKRVKQRCEIFEKVGHHVLAGLPGSELACKELMEMCLQFLCVRYPHYFNLDKENMKFENKILETITDLKTTPPLHVIIQNVPEDFGIMLRNPETGLYQLRAGVICSALGWNKPTDKPIQRGSWGLEVDQPLYMPPGDPHEKYRESQVPDVSLDRMHLRVDWQTLRRLPLSGAVVFNFKALFTPVAEFRDEAYIPTLLLKVIKDGKKNLMDYKNTWHTEHVVVPALEAYEREQVERGVVEREWEPKTLDESPWFPGWEEKWRRQQGF</sequence>
<organism evidence="3 4">
    <name type="scientific">Patellaria atrata CBS 101060</name>
    <dbReference type="NCBI Taxonomy" id="1346257"/>
    <lineage>
        <taxon>Eukaryota</taxon>
        <taxon>Fungi</taxon>
        <taxon>Dikarya</taxon>
        <taxon>Ascomycota</taxon>
        <taxon>Pezizomycotina</taxon>
        <taxon>Dothideomycetes</taxon>
        <taxon>Dothideomycetes incertae sedis</taxon>
        <taxon>Patellariales</taxon>
        <taxon>Patellariaceae</taxon>
        <taxon>Patellaria</taxon>
    </lineage>
</organism>
<name>A0A9P4S7W8_9PEZI</name>
<evidence type="ECO:0000256" key="1">
    <source>
        <dbReference type="SAM" id="MobiDB-lite"/>
    </source>
</evidence>
<evidence type="ECO:0008006" key="5">
    <source>
        <dbReference type="Google" id="ProtNLM"/>
    </source>
</evidence>
<proteinExistence type="predicted"/>
<evidence type="ECO:0000313" key="4">
    <source>
        <dbReference type="Proteomes" id="UP000799429"/>
    </source>
</evidence>
<dbReference type="Pfam" id="PF11927">
    <property type="entry name" value="HODM_asu-like"/>
    <property type="match status" value="2"/>
</dbReference>
<dbReference type="InterPro" id="IPR021848">
    <property type="entry name" value="HODM_asu-like"/>
</dbReference>
<comment type="caution">
    <text evidence="3">The sequence shown here is derived from an EMBL/GenBank/DDBJ whole genome shotgun (WGS) entry which is preliminary data.</text>
</comment>
<evidence type="ECO:0000256" key="2">
    <source>
        <dbReference type="SAM" id="SignalP"/>
    </source>
</evidence>
<evidence type="ECO:0000313" key="3">
    <source>
        <dbReference type="EMBL" id="KAF2836810.1"/>
    </source>
</evidence>
<dbReference type="EMBL" id="MU006102">
    <property type="protein sequence ID" value="KAF2836810.1"/>
    <property type="molecule type" value="Genomic_DNA"/>
</dbReference>
<feature type="chain" id="PRO_5040479647" description="HRQ family protein" evidence="2">
    <location>
        <begin position="19"/>
        <end position="448"/>
    </location>
</feature>
<dbReference type="Proteomes" id="UP000799429">
    <property type="component" value="Unassembled WGS sequence"/>
</dbReference>
<feature type="region of interest" description="Disordered" evidence="1">
    <location>
        <begin position="40"/>
        <end position="72"/>
    </location>
</feature>
<protein>
    <recommendedName>
        <fullName evidence="5">HRQ family protein</fullName>
    </recommendedName>
</protein>
<reference evidence="3" key="1">
    <citation type="journal article" date="2020" name="Stud. Mycol.">
        <title>101 Dothideomycetes genomes: a test case for predicting lifestyles and emergence of pathogens.</title>
        <authorList>
            <person name="Haridas S."/>
            <person name="Albert R."/>
            <person name="Binder M."/>
            <person name="Bloem J."/>
            <person name="Labutti K."/>
            <person name="Salamov A."/>
            <person name="Andreopoulos B."/>
            <person name="Baker S."/>
            <person name="Barry K."/>
            <person name="Bills G."/>
            <person name="Bluhm B."/>
            <person name="Cannon C."/>
            <person name="Castanera R."/>
            <person name="Culley D."/>
            <person name="Daum C."/>
            <person name="Ezra D."/>
            <person name="Gonzalez J."/>
            <person name="Henrissat B."/>
            <person name="Kuo A."/>
            <person name="Liang C."/>
            <person name="Lipzen A."/>
            <person name="Lutzoni F."/>
            <person name="Magnuson J."/>
            <person name="Mondo S."/>
            <person name="Nolan M."/>
            <person name="Ohm R."/>
            <person name="Pangilinan J."/>
            <person name="Park H.-J."/>
            <person name="Ramirez L."/>
            <person name="Alfaro M."/>
            <person name="Sun H."/>
            <person name="Tritt A."/>
            <person name="Yoshinaga Y."/>
            <person name="Zwiers L.-H."/>
            <person name="Turgeon B."/>
            <person name="Goodwin S."/>
            <person name="Spatafora J."/>
            <person name="Crous P."/>
            <person name="Grigoriev I."/>
        </authorList>
    </citation>
    <scope>NUCLEOTIDE SEQUENCE</scope>
    <source>
        <strain evidence="3">CBS 101060</strain>
    </source>
</reference>
<feature type="signal peptide" evidence="2">
    <location>
        <begin position="1"/>
        <end position="18"/>
    </location>
</feature>